<evidence type="ECO:0008006" key="3">
    <source>
        <dbReference type="Google" id="ProtNLM"/>
    </source>
</evidence>
<dbReference type="KEGG" id="acab:QRX50_36360"/>
<dbReference type="PANTHER" id="PTHR35569:SF1">
    <property type="entry name" value="CYANAMIDE HYDRATASE DDI2-RELATED"/>
    <property type="match status" value="1"/>
</dbReference>
<protein>
    <recommendedName>
        <fullName evidence="3">HD domain-containing protein</fullName>
    </recommendedName>
</protein>
<gene>
    <name evidence="1" type="ORF">QRX50_36360</name>
</gene>
<dbReference type="EMBL" id="CP127294">
    <property type="protein sequence ID" value="WIX76863.1"/>
    <property type="molecule type" value="Genomic_DNA"/>
</dbReference>
<evidence type="ECO:0000313" key="1">
    <source>
        <dbReference type="EMBL" id="WIX76863.1"/>
    </source>
</evidence>
<dbReference type="SUPFAM" id="SSF109604">
    <property type="entry name" value="HD-domain/PDEase-like"/>
    <property type="match status" value="1"/>
</dbReference>
<dbReference type="Proteomes" id="UP001236014">
    <property type="component" value="Chromosome"/>
</dbReference>
<dbReference type="AlphaFoldDB" id="A0A9Y2IE58"/>
<dbReference type="RefSeq" id="WP_285967610.1">
    <property type="nucleotide sequence ID" value="NZ_CP127294.1"/>
</dbReference>
<keyword evidence="2" id="KW-1185">Reference proteome</keyword>
<organism evidence="1 2">
    <name type="scientific">Amycolatopsis carbonis</name>
    <dbReference type="NCBI Taxonomy" id="715471"/>
    <lineage>
        <taxon>Bacteria</taxon>
        <taxon>Bacillati</taxon>
        <taxon>Actinomycetota</taxon>
        <taxon>Actinomycetes</taxon>
        <taxon>Pseudonocardiales</taxon>
        <taxon>Pseudonocardiaceae</taxon>
        <taxon>Amycolatopsis</taxon>
    </lineage>
</organism>
<dbReference type="PANTHER" id="PTHR35569">
    <property type="entry name" value="CYANAMIDE HYDRATASE DDI2-RELATED"/>
    <property type="match status" value="1"/>
</dbReference>
<proteinExistence type="predicted"/>
<name>A0A9Y2IE58_9PSEU</name>
<dbReference type="Gene3D" id="1.10.3210.10">
    <property type="entry name" value="Hypothetical protein af1432"/>
    <property type="match status" value="1"/>
</dbReference>
<reference evidence="1 2" key="1">
    <citation type="submission" date="2023-06" db="EMBL/GenBank/DDBJ databases">
        <authorList>
            <person name="Oyuntsetseg B."/>
            <person name="Kim S.B."/>
        </authorList>
    </citation>
    <scope>NUCLEOTIDE SEQUENCE [LARGE SCALE GENOMIC DNA]</scope>
    <source>
        <strain evidence="1 2">2-15</strain>
    </source>
</reference>
<sequence length="244" mass="26612">MVSYDWVCETNGVLTRAERSTVRTGMRKFLLETIGDFITWPMNRPRSTETLVPEFPDAEVASAAVEMSKKQGTTLLFHGYRTWLLGTALTQADHTEVDAELLFVTALLHDSGMLVSVPGEDFTRRSADTVLEVFDRAGAPRRRALEAADAVVAHATPGLDRSTDPIGYYVQGGAMADLAGIRRWDPPSGATGQGYALYPSHDIHRTLSALARRNAEELPDGRMALLAPKPLGKALRLALNFSTG</sequence>
<evidence type="ECO:0000313" key="2">
    <source>
        <dbReference type="Proteomes" id="UP001236014"/>
    </source>
</evidence>
<accession>A0A9Y2IE58</accession>